<dbReference type="EMBL" id="VUNZ01000003">
    <property type="protein sequence ID" value="KAA2220656.1"/>
    <property type="molecule type" value="Genomic_DNA"/>
</dbReference>
<evidence type="ECO:0000313" key="2">
    <source>
        <dbReference type="Proteomes" id="UP000323082"/>
    </source>
</evidence>
<dbReference type="Proteomes" id="UP000323082">
    <property type="component" value="Unassembled WGS sequence"/>
</dbReference>
<reference evidence="1 2" key="1">
    <citation type="journal article" date="2015" name="Int. J. Syst. Evol. Microbiol.">
        <title>Chryseobacterium sediminis sp. nov., isolated from a river sediment.</title>
        <authorList>
            <person name="Kampfer P."/>
            <person name="Busse H.J."/>
            <person name="McInroy J.A."/>
            <person name="Glaeser S.P."/>
        </authorList>
    </citation>
    <scope>NUCLEOTIDE SEQUENCE [LARGE SCALE GENOMIC DNA]</scope>
    <source>
        <strain evidence="1 2">IMT-174</strain>
    </source>
</reference>
<dbReference type="RefSeq" id="WP_167510742.1">
    <property type="nucleotide sequence ID" value="NZ_VUNZ01000003.1"/>
</dbReference>
<proteinExistence type="predicted"/>
<organism evidence="1 2">
    <name type="scientific">Chryseobacterium sediminis</name>
    <dbReference type="NCBI Taxonomy" id="1679494"/>
    <lineage>
        <taxon>Bacteria</taxon>
        <taxon>Pseudomonadati</taxon>
        <taxon>Bacteroidota</taxon>
        <taxon>Flavobacteriia</taxon>
        <taxon>Flavobacteriales</taxon>
        <taxon>Weeksellaceae</taxon>
        <taxon>Chryseobacterium group</taxon>
        <taxon>Chryseobacterium</taxon>
    </lineage>
</organism>
<dbReference type="AlphaFoldDB" id="A0A5B2U1V2"/>
<name>A0A5B2U1V2_9FLAO</name>
<gene>
    <name evidence="1" type="ORF">FW780_17435</name>
</gene>
<sequence length="92" mass="9771">MNAYGTKSNRQKYTDVFAGAEGESTVYSGSAVVGGEYSKSSSGGKYSPYGTETTSINLEVGFGVGRSKTQTVSISNWIKAHPQYFKVGHSSN</sequence>
<evidence type="ECO:0000313" key="1">
    <source>
        <dbReference type="EMBL" id="KAA2220656.1"/>
    </source>
</evidence>
<accession>A0A5B2U1V2</accession>
<comment type="caution">
    <text evidence="1">The sequence shown here is derived from an EMBL/GenBank/DDBJ whole genome shotgun (WGS) entry which is preliminary data.</text>
</comment>
<protein>
    <submittedName>
        <fullName evidence="1">Uncharacterized protein</fullName>
    </submittedName>
</protein>